<proteinExistence type="predicted"/>
<sequence>MEQYKVLMLVSCLLISIQVKAIESKTVLTNKESTLAYFQLDPNQAVSLKAKTTPNISGASTKQTQKQVYVIAQVDLRNQSHLTGISYRYPFSARVNLKTSLLYQNDLTDKTVKRRQPSTNSNDSIQLEAGTGIKLSSRLRLYSAVVYRMPQQFEQNRLGLKLTSDYYFNRHISAGMHAQIIAENKVYGVHGSFHF</sequence>
<gene>
    <name evidence="2" type="ORF">OLW01_03905</name>
</gene>
<feature type="chain" id="PRO_5047509340" description="Outer membrane protein with beta-barrel domain" evidence="1">
    <location>
        <begin position="22"/>
        <end position="195"/>
    </location>
</feature>
<organism evidence="2 3">
    <name type="scientific">Catenovulum adriaticum</name>
    <dbReference type="NCBI Taxonomy" id="2984846"/>
    <lineage>
        <taxon>Bacteria</taxon>
        <taxon>Pseudomonadati</taxon>
        <taxon>Pseudomonadota</taxon>
        <taxon>Gammaproteobacteria</taxon>
        <taxon>Alteromonadales</taxon>
        <taxon>Alteromonadaceae</taxon>
        <taxon>Catenovulum</taxon>
    </lineage>
</organism>
<keyword evidence="1" id="KW-0732">Signal</keyword>
<accession>A0ABY7ARI6</accession>
<feature type="signal peptide" evidence="1">
    <location>
        <begin position="1"/>
        <end position="21"/>
    </location>
</feature>
<evidence type="ECO:0000313" key="3">
    <source>
        <dbReference type="Proteomes" id="UP001163726"/>
    </source>
</evidence>
<dbReference type="Proteomes" id="UP001163726">
    <property type="component" value="Chromosome"/>
</dbReference>
<keyword evidence="3" id="KW-1185">Reference proteome</keyword>
<evidence type="ECO:0008006" key="4">
    <source>
        <dbReference type="Google" id="ProtNLM"/>
    </source>
</evidence>
<evidence type="ECO:0000313" key="2">
    <source>
        <dbReference type="EMBL" id="WAJ70954.1"/>
    </source>
</evidence>
<name>A0ABY7ARI6_9ALTE</name>
<evidence type="ECO:0000256" key="1">
    <source>
        <dbReference type="SAM" id="SignalP"/>
    </source>
</evidence>
<protein>
    <recommendedName>
        <fullName evidence="4">Outer membrane protein with beta-barrel domain</fullName>
    </recommendedName>
</protein>
<dbReference type="RefSeq" id="WP_268075361.1">
    <property type="nucleotide sequence ID" value="NZ_CP109965.1"/>
</dbReference>
<reference evidence="2" key="1">
    <citation type="submission" date="2022-10" db="EMBL/GenBank/DDBJ databases">
        <title>Catenovulum adriacola sp. nov. isolated in the Harbour of Susak.</title>
        <authorList>
            <person name="Schoch T."/>
            <person name="Reich S.J."/>
            <person name="Stoeferle S."/>
            <person name="Flaiz M."/>
            <person name="Kazda M."/>
            <person name="Riedel C.U."/>
            <person name="Duerre P."/>
        </authorList>
    </citation>
    <scope>NUCLEOTIDE SEQUENCE</scope>
    <source>
        <strain evidence="2">TS8</strain>
    </source>
</reference>
<dbReference type="EMBL" id="CP109965">
    <property type="protein sequence ID" value="WAJ70954.1"/>
    <property type="molecule type" value="Genomic_DNA"/>
</dbReference>